<proteinExistence type="predicted"/>
<reference evidence="1" key="1">
    <citation type="submission" date="2022-11" db="EMBL/GenBank/DDBJ databases">
        <title>Genome Sequence of Boeremia exigua.</title>
        <authorList>
            <person name="Buettner E."/>
        </authorList>
    </citation>
    <scope>NUCLEOTIDE SEQUENCE</scope>
    <source>
        <strain evidence="1">CU02</strain>
    </source>
</reference>
<comment type="caution">
    <text evidence="1">The sequence shown here is derived from an EMBL/GenBank/DDBJ whole genome shotgun (WGS) entry which is preliminary data.</text>
</comment>
<gene>
    <name evidence="1" type="ORF">OPT61_g4407</name>
</gene>
<evidence type="ECO:0000313" key="2">
    <source>
        <dbReference type="Proteomes" id="UP001153331"/>
    </source>
</evidence>
<dbReference type="EMBL" id="JAPHNI010000251">
    <property type="protein sequence ID" value="KAJ8113474.1"/>
    <property type="molecule type" value="Genomic_DNA"/>
</dbReference>
<organism evidence="1 2">
    <name type="scientific">Boeremia exigua</name>
    <dbReference type="NCBI Taxonomy" id="749465"/>
    <lineage>
        <taxon>Eukaryota</taxon>
        <taxon>Fungi</taxon>
        <taxon>Dikarya</taxon>
        <taxon>Ascomycota</taxon>
        <taxon>Pezizomycotina</taxon>
        <taxon>Dothideomycetes</taxon>
        <taxon>Pleosporomycetidae</taxon>
        <taxon>Pleosporales</taxon>
        <taxon>Pleosporineae</taxon>
        <taxon>Didymellaceae</taxon>
        <taxon>Boeremia</taxon>
    </lineage>
</organism>
<accession>A0ACC2IE87</accession>
<sequence length="172" mass="18393">MWCAAACCRQAADAGDPAGEDKLNWCVGIAVDAARGEVYWSQKGGSKAFQGRILRGKIGDVTGTREVVFEGLPEPIDLEFEAESGMLYWTDRGDPPRGNTLNRARVVREKAGEVEILSSRLHEAIGLAVDVGAGKAYVADLAGGVYEIDLVSRKKKVLFPELGDLTGIALGQ</sequence>
<evidence type="ECO:0000313" key="1">
    <source>
        <dbReference type="EMBL" id="KAJ8113474.1"/>
    </source>
</evidence>
<name>A0ACC2IE87_9PLEO</name>
<protein>
    <submittedName>
        <fullName evidence="1">Uncharacterized protein</fullName>
    </submittedName>
</protein>
<dbReference type="Proteomes" id="UP001153331">
    <property type="component" value="Unassembled WGS sequence"/>
</dbReference>
<keyword evidence="2" id="KW-1185">Reference proteome</keyword>